<sequence length="212" mass="24124">MNSKPTIQIHLVFKMHFNSQIKKIWNILKENGIGSDKLATSNYDPFVTVSCFPAPGVPHLGLVCETPEIFQELAFSTKRFPVCFNKGKCTFNNESTVELSFSCISSKELVRFQNRLHKSLEKLMYQRGRSMTQGFDMESWTPSCPIARGVENEDITKAWDLICSYLDLPIIADAVGFKEVMFIPENQCYEELSFYQFAGHDDSTNCSNCTIV</sequence>
<dbReference type="PANTHER" id="PTHR36039:SF2">
    <property type="entry name" value="RNA LIGASE_CYCLIC NUCLEOTIDE PHOSPHODIESTERASE FAMILY PROTEIN"/>
    <property type="match status" value="1"/>
</dbReference>
<dbReference type="PANTHER" id="PTHR36039">
    <property type="match status" value="1"/>
</dbReference>
<proteinExistence type="predicted"/>
<protein>
    <submittedName>
        <fullName evidence="1">Uncharacterized protein</fullName>
    </submittedName>
</protein>
<gene>
    <name evidence="1" type="ORF">RGQ29_012175</name>
</gene>
<comment type="caution">
    <text evidence="1">The sequence shown here is derived from an EMBL/GenBank/DDBJ whole genome shotgun (WGS) entry which is preliminary data.</text>
</comment>
<reference evidence="1 2" key="1">
    <citation type="journal article" date="2023" name="G3 (Bethesda)">
        <title>A haplotype-resolved chromosome-scale genome for Quercus rubra L. provides insights into the genetics of adaptive traits for red oak species.</title>
        <authorList>
            <person name="Kapoor B."/>
            <person name="Jenkins J."/>
            <person name="Schmutz J."/>
            <person name="Zhebentyayeva T."/>
            <person name="Kuelheim C."/>
            <person name="Coggeshall M."/>
            <person name="Heim C."/>
            <person name="Lasky J.R."/>
            <person name="Leites L."/>
            <person name="Islam-Faridi N."/>
            <person name="Romero-Severson J."/>
            <person name="DeLeo V.L."/>
            <person name="Lucas S.M."/>
            <person name="Lazic D."/>
            <person name="Gailing O."/>
            <person name="Carlson J."/>
            <person name="Staton M."/>
        </authorList>
    </citation>
    <scope>NUCLEOTIDE SEQUENCE [LARGE SCALE GENOMIC DNA]</scope>
    <source>
        <strain evidence="1">Pseudo-F2</strain>
    </source>
</reference>
<organism evidence="1 2">
    <name type="scientific">Quercus rubra</name>
    <name type="common">Northern red oak</name>
    <name type="synonym">Quercus borealis</name>
    <dbReference type="NCBI Taxonomy" id="3512"/>
    <lineage>
        <taxon>Eukaryota</taxon>
        <taxon>Viridiplantae</taxon>
        <taxon>Streptophyta</taxon>
        <taxon>Embryophyta</taxon>
        <taxon>Tracheophyta</taxon>
        <taxon>Spermatophyta</taxon>
        <taxon>Magnoliopsida</taxon>
        <taxon>eudicotyledons</taxon>
        <taxon>Gunneridae</taxon>
        <taxon>Pentapetalae</taxon>
        <taxon>rosids</taxon>
        <taxon>fabids</taxon>
        <taxon>Fagales</taxon>
        <taxon>Fagaceae</taxon>
        <taxon>Quercus</taxon>
    </lineage>
</organism>
<evidence type="ECO:0000313" key="2">
    <source>
        <dbReference type="Proteomes" id="UP001324115"/>
    </source>
</evidence>
<accession>A0AAN7J9V7</accession>
<dbReference type="Proteomes" id="UP001324115">
    <property type="component" value="Unassembled WGS sequence"/>
</dbReference>
<evidence type="ECO:0000313" key="1">
    <source>
        <dbReference type="EMBL" id="KAK4603551.1"/>
    </source>
</evidence>
<name>A0AAN7J9V7_QUERU</name>
<dbReference type="AlphaFoldDB" id="A0AAN7J9V7"/>
<keyword evidence="2" id="KW-1185">Reference proteome</keyword>
<dbReference type="EMBL" id="JAXUIC010000002">
    <property type="protein sequence ID" value="KAK4603551.1"/>
    <property type="molecule type" value="Genomic_DNA"/>
</dbReference>